<evidence type="ECO:0000259" key="1">
    <source>
        <dbReference type="Pfam" id="PF07693"/>
    </source>
</evidence>
<organism evidence="2 3">
    <name type="scientific">Gaetbulibacter jejuensis</name>
    <dbReference type="NCBI Taxonomy" id="584607"/>
    <lineage>
        <taxon>Bacteria</taxon>
        <taxon>Pseudomonadati</taxon>
        <taxon>Bacteroidota</taxon>
        <taxon>Flavobacteriia</taxon>
        <taxon>Flavobacteriales</taxon>
        <taxon>Flavobacteriaceae</taxon>
        <taxon>Gaetbulibacter</taxon>
    </lineage>
</organism>
<dbReference type="InterPro" id="IPR052754">
    <property type="entry name" value="NTPase_KAP_P-loop"/>
</dbReference>
<protein>
    <recommendedName>
        <fullName evidence="1">KAP NTPase domain-containing protein</fullName>
    </recommendedName>
</protein>
<evidence type="ECO:0000313" key="2">
    <source>
        <dbReference type="EMBL" id="GAA0744655.1"/>
    </source>
</evidence>
<dbReference type="Proteomes" id="UP001500736">
    <property type="component" value="Unassembled WGS sequence"/>
</dbReference>
<name>A0ABN1JQI6_9FLAO</name>
<dbReference type="InterPro" id="IPR011646">
    <property type="entry name" value="KAP_P-loop"/>
</dbReference>
<keyword evidence="3" id="KW-1185">Reference proteome</keyword>
<accession>A0ABN1JQI6</accession>
<dbReference type="PANTHER" id="PTHR22674">
    <property type="entry name" value="NTPASE, KAP FAMILY P-LOOP DOMAIN-CONTAINING 1"/>
    <property type="match status" value="1"/>
</dbReference>
<gene>
    <name evidence="2" type="ORF">GCM10009431_19000</name>
</gene>
<dbReference type="SUPFAM" id="SSF52540">
    <property type="entry name" value="P-loop containing nucleoside triphosphate hydrolases"/>
    <property type="match status" value="1"/>
</dbReference>
<dbReference type="Gene3D" id="3.40.50.300">
    <property type="entry name" value="P-loop containing nucleotide triphosphate hydrolases"/>
    <property type="match status" value="1"/>
</dbReference>
<sequence length="716" mass="84381">MHTDLPLKESSTDKLGRHPFAYEIASGLVNSFKDNNESIVLGINGTWGSGKSTLLNFIINEVEQLTKSNNQEIIVLRFNPWMFSGQKELQTVFLRELILKLKNNSEKLKNASKKIAEFLEYLNWVNYLHSGAGETLKTLKNLFKKAGKEKELVELKKEIDDILIESKVKLYITIDDIDRLTPTEITDIFQLIKLNGNFANTIFILAYDQDVVETALENQFGRNGKKYIEKIVQVDYTLPAISKEDIARLFIDNLNQLFNVEEITNRIKDLNDSIKDEPFVEFFTSLRDIYRYNNSIKLRLPSIFNELNILDFLLIESLRVFDQKAYHFVIDNKESLVYKSNNNINTFRLHTDNEKSTETFIDNTDFDEIIKRILKRLFIIDTAYSFNAESPKDLIRGKRVADTNYFNRYFNLQLSHFDIQEDVFESFINKNSIEENEQTLKDVNDKKQIFQFLNWIEIKSKGSDEKKHKNIILSILTYSKNLQYKSGMFWGIGSDLITVLHYVSDMLKSISDLEERKNLILEYIKSNRYFSTFFLCDRILYAHEQLEKGELYSNKEWYYLFKSEKEIDQEFVAKILSDRNSIAKELFNQLLSDSEFLAEDEIGLILDVVYKNYKDHYEENFPKLIEKDIELIKYLWLSIKRSWMTSGSRVGYQLTEYQLHPGLTKENIKSRLDNLNLDEFDENERKVIALFEKAHNDGFVEKKYYDIETLEEMGRW</sequence>
<evidence type="ECO:0000313" key="3">
    <source>
        <dbReference type="Proteomes" id="UP001500736"/>
    </source>
</evidence>
<dbReference type="InterPro" id="IPR027417">
    <property type="entry name" value="P-loop_NTPase"/>
</dbReference>
<comment type="caution">
    <text evidence="2">The sequence shown here is derived from an EMBL/GenBank/DDBJ whole genome shotgun (WGS) entry which is preliminary data.</text>
</comment>
<dbReference type="EMBL" id="BAAAGF010000002">
    <property type="protein sequence ID" value="GAA0744655.1"/>
    <property type="molecule type" value="Genomic_DNA"/>
</dbReference>
<dbReference type="RefSeq" id="WP_343797771.1">
    <property type="nucleotide sequence ID" value="NZ_BAAAGF010000002.1"/>
</dbReference>
<proteinExistence type="predicted"/>
<feature type="domain" description="KAP NTPase" evidence="1">
    <location>
        <begin position="19"/>
        <end position="299"/>
    </location>
</feature>
<reference evidence="2 3" key="1">
    <citation type="journal article" date="2019" name="Int. J. Syst. Evol. Microbiol.">
        <title>The Global Catalogue of Microorganisms (GCM) 10K type strain sequencing project: providing services to taxonomists for standard genome sequencing and annotation.</title>
        <authorList>
            <consortium name="The Broad Institute Genomics Platform"/>
            <consortium name="The Broad Institute Genome Sequencing Center for Infectious Disease"/>
            <person name="Wu L."/>
            <person name="Ma J."/>
        </authorList>
    </citation>
    <scope>NUCLEOTIDE SEQUENCE [LARGE SCALE GENOMIC DNA]</scope>
    <source>
        <strain evidence="2 3">JCM 15976</strain>
    </source>
</reference>
<dbReference type="PANTHER" id="PTHR22674:SF6">
    <property type="entry name" value="NTPASE KAP FAMILY P-LOOP DOMAIN-CONTAINING PROTEIN 1"/>
    <property type="match status" value="1"/>
</dbReference>
<dbReference type="Pfam" id="PF07693">
    <property type="entry name" value="KAP_NTPase"/>
    <property type="match status" value="1"/>
</dbReference>